<evidence type="ECO:0000313" key="2">
    <source>
        <dbReference type="Proteomes" id="UP000051442"/>
    </source>
</evidence>
<organism evidence="1 2">
    <name type="scientific">Secundilactobacillus similis DSM 23365 = JCM 2765</name>
    <dbReference type="NCBI Taxonomy" id="1423804"/>
    <lineage>
        <taxon>Bacteria</taxon>
        <taxon>Bacillati</taxon>
        <taxon>Bacillota</taxon>
        <taxon>Bacilli</taxon>
        <taxon>Lactobacillales</taxon>
        <taxon>Lactobacillaceae</taxon>
        <taxon>Secundilactobacillus</taxon>
    </lineage>
</organism>
<dbReference type="Gene3D" id="3.40.50.880">
    <property type="match status" value="1"/>
</dbReference>
<dbReference type="SUPFAM" id="SSF52317">
    <property type="entry name" value="Class I glutamine amidotransferase-like"/>
    <property type="match status" value="1"/>
</dbReference>
<keyword evidence="2" id="KW-1185">Reference proteome</keyword>
<dbReference type="GO" id="GO:0006598">
    <property type="term" value="P:polyamine catabolic process"/>
    <property type="evidence" value="ECO:0007669"/>
    <property type="project" value="TreeGrafter"/>
</dbReference>
<dbReference type="PROSITE" id="PS51273">
    <property type="entry name" value="GATASE_TYPE_1"/>
    <property type="match status" value="1"/>
</dbReference>
<dbReference type="Pfam" id="PF07722">
    <property type="entry name" value="Peptidase_C26"/>
    <property type="match status" value="1"/>
</dbReference>
<dbReference type="CDD" id="cd01745">
    <property type="entry name" value="GATase1_2"/>
    <property type="match status" value="1"/>
</dbReference>
<dbReference type="EMBL" id="AYZM01000125">
    <property type="protein sequence ID" value="KRN21210.1"/>
    <property type="molecule type" value="Genomic_DNA"/>
</dbReference>
<dbReference type="Proteomes" id="UP000051442">
    <property type="component" value="Unassembled WGS sequence"/>
</dbReference>
<protein>
    <submittedName>
        <fullName evidence="1">Gamma-glutamyl-gamma-aminobutyrate hydrolase</fullName>
    </submittedName>
</protein>
<dbReference type="PANTHER" id="PTHR43235">
    <property type="entry name" value="GLUTAMINE AMIDOTRANSFERASE PB2B2.05-RELATED"/>
    <property type="match status" value="1"/>
</dbReference>
<proteinExistence type="predicted"/>
<dbReference type="PATRIC" id="fig|1423804.4.peg.1439"/>
<dbReference type="InterPro" id="IPR029062">
    <property type="entry name" value="Class_I_gatase-like"/>
</dbReference>
<sequence length="242" mass="26339">MMSKQVIIGIPAESRVLDNAYRNSVNQGDVAAVVKAGGAPVLIPTRNPELVTRYLDIIDGLLLPGGPDVAPRFYGEEPLPQLSMTDSLLDESELTLVREAVKRGIPIFGICRGIQVINVALGGDLYQDIATQFGHPTLQHFQNAAMTQGTHHVAIDAQSRLATIVQADGLLVNSHHHQSLKTVASQLKVTATASDDTIEAVESVDNDLIVAVQWHPETMFEVDAQMLTLFEDFIKRVERAVD</sequence>
<gene>
    <name evidence="1" type="ORF">FD14_GL001340</name>
</gene>
<dbReference type="AlphaFoldDB" id="A0A0R2F7D5"/>
<evidence type="ECO:0000313" key="1">
    <source>
        <dbReference type="EMBL" id="KRN21210.1"/>
    </source>
</evidence>
<dbReference type="InterPro" id="IPR044668">
    <property type="entry name" value="PuuD-like"/>
</dbReference>
<dbReference type="GO" id="GO:0005829">
    <property type="term" value="C:cytosol"/>
    <property type="evidence" value="ECO:0007669"/>
    <property type="project" value="TreeGrafter"/>
</dbReference>
<dbReference type="GO" id="GO:0033969">
    <property type="term" value="F:gamma-glutamyl-gamma-aminobutyrate hydrolase activity"/>
    <property type="evidence" value="ECO:0007669"/>
    <property type="project" value="TreeGrafter"/>
</dbReference>
<keyword evidence="1" id="KW-0378">Hydrolase</keyword>
<dbReference type="InterPro" id="IPR011697">
    <property type="entry name" value="Peptidase_C26"/>
</dbReference>
<reference evidence="1 2" key="1">
    <citation type="journal article" date="2015" name="Genome Announc.">
        <title>Expanding the biotechnology potential of lactobacilli through comparative genomics of 213 strains and associated genera.</title>
        <authorList>
            <person name="Sun Z."/>
            <person name="Harris H.M."/>
            <person name="McCann A."/>
            <person name="Guo C."/>
            <person name="Argimon S."/>
            <person name="Zhang W."/>
            <person name="Yang X."/>
            <person name="Jeffery I.B."/>
            <person name="Cooney J.C."/>
            <person name="Kagawa T.F."/>
            <person name="Liu W."/>
            <person name="Song Y."/>
            <person name="Salvetti E."/>
            <person name="Wrobel A."/>
            <person name="Rasinkangas P."/>
            <person name="Parkhill J."/>
            <person name="Rea M.C."/>
            <person name="O'Sullivan O."/>
            <person name="Ritari J."/>
            <person name="Douillard F.P."/>
            <person name="Paul Ross R."/>
            <person name="Yang R."/>
            <person name="Briner A.E."/>
            <person name="Felis G.E."/>
            <person name="de Vos W.M."/>
            <person name="Barrangou R."/>
            <person name="Klaenhammer T.R."/>
            <person name="Caufield P.W."/>
            <person name="Cui Y."/>
            <person name="Zhang H."/>
            <person name="O'Toole P.W."/>
        </authorList>
    </citation>
    <scope>NUCLEOTIDE SEQUENCE [LARGE SCALE GENOMIC DNA]</scope>
    <source>
        <strain evidence="1 2">DSM 23365</strain>
    </source>
</reference>
<comment type="caution">
    <text evidence="1">The sequence shown here is derived from an EMBL/GenBank/DDBJ whole genome shotgun (WGS) entry which is preliminary data.</text>
</comment>
<accession>A0A0R2F7D5</accession>
<dbReference type="PANTHER" id="PTHR43235:SF1">
    <property type="entry name" value="GLUTAMINE AMIDOTRANSFERASE PB2B2.05-RELATED"/>
    <property type="match status" value="1"/>
</dbReference>
<dbReference type="STRING" id="1423804.FD14_GL001340"/>
<name>A0A0R2F7D5_9LACO</name>